<dbReference type="InterPro" id="IPR050836">
    <property type="entry name" value="SDS22/Internalin_LRR"/>
</dbReference>
<protein>
    <submittedName>
        <fullName evidence="4">Protein phosphatase 1 regulatory subunit 7</fullName>
    </submittedName>
</protein>
<accession>A0A6A6VN08</accession>
<dbReference type="OrthoDB" id="266138at2759"/>
<feature type="compositionally biased region" description="Basic and acidic residues" evidence="3">
    <location>
        <begin position="31"/>
        <end position="55"/>
    </location>
</feature>
<dbReference type="InterPro" id="IPR003591">
    <property type="entry name" value="Leu-rich_rpt_typical-subtyp"/>
</dbReference>
<name>A0A6A6VN08_9PLEO</name>
<proteinExistence type="predicted"/>
<evidence type="ECO:0000313" key="5">
    <source>
        <dbReference type="Proteomes" id="UP000799440"/>
    </source>
</evidence>
<dbReference type="PRINTS" id="PR00019">
    <property type="entry name" value="LEURICHRPT"/>
</dbReference>
<organism evidence="4 5">
    <name type="scientific">Sporormia fimetaria CBS 119925</name>
    <dbReference type="NCBI Taxonomy" id="1340428"/>
    <lineage>
        <taxon>Eukaryota</taxon>
        <taxon>Fungi</taxon>
        <taxon>Dikarya</taxon>
        <taxon>Ascomycota</taxon>
        <taxon>Pezizomycotina</taxon>
        <taxon>Dothideomycetes</taxon>
        <taxon>Pleosporomycetidae</taxon>
        <taxon>Pleosporales</taxon>
        <taxon>Sporormiaceae</taxon>
        <taxon>Sporormia</taxon>
    </lineage>
</organism>
<dbReference type="Proteomes" id="UP000799440">
    <property type="component" value="Unassembled WGS sequence"/>
</dbReference>
<dbReference type="Pfam" id="PF13855">
    <property type="entry name" value="LRR_8"/>
    <property type="match status" value="1"/>
</dbReference>
<sequence length="394" mass="44624">MPDTPPAPSGDPADKPALDRTTTQLSGISISEDKDTEKKERDHRPRDSKGWDGKLRLPKKGCLDGEEGPSGSTPASPRARVVTEEGPAPDTLEADEDLLDDVPEDEEDIDLVHCRVESIPALRLERFKKLKRLCLRQNHIEHVEIPAELAPTLEEIDLYDNLISHIRGFDAFTNLTTLDLSFNKIKHIKRLSHLSKLRDLYFVQNKISTIEGLDGLSELRNLELGANRIREITNLDSLTSLEQLWLGKNKITSLTGLPPLPALKILSIQSNRLSSIPSLSHLPQLEELHISHNKLTRISGLESNTQLRVLDVTANPIEHLEGLKHLEHLEELWASETLICDFREVERELRELGELQTVYFEGSPLQKRNLTLYRNKIRLALPQVRQIDATYVRV</sequence>
<gene>
    <name evidence="4" type="ORF">M011DRAFT_436005</name>
</gene>
<feature type="region of interest" description="Disordered" evidence="3">
    <location>
        <begin position="1"/>
        <end position="95"/>
    </location>
</feature>
<dbReference type="SUPFAM" id="SSF52058">
    <property type="entry name" value="L domain-like"/>
    <property type="match status" value="1"/>
</dbReference>
<dbReference type="Gene3D" id="3.80.10.10">
    <property type="entry name" value="Ribonuclease Inhibitor"/>
    <property type="match status" value="2"/>
</dbReference>
<dbReference type="PANTHER" id="PTHR46652:SF3">
    <property type="entry name" value="LEUCINE-RICH REPEAT-CONTAINING PROTEIN 9"/>
    <property type="match status" value="1"/>
</dbReference>
<evidence type="ECO:0000256" key="3">
    <source>
        <dbReference type="SAM" id="MobiDB-lite"/>
    </source>
</evidence>
<evidence type="ECO:0000256" key="2">
    <source>
        <dbReference type="ARBA" id="ARBA00022737"/>
    </source>
</evidence>
<keyword evidence="1" id="KW-0433">Leucine-rich repeat</keyword>
<feature type="compositionally biased region" description="Polar residues" evidence="3">
    <location>
        <begin position="20"/>
        <end position="29"/>
    </location>
</feature>
<dbReference type="SMART" id="SM00364">
    <property type="entry name" value="LRR_BAC"/>
    <property type="match status" value="2"/>
</dbReference>
<dbReference type="InterPro" id="IPR025875">
    <property type="entry name" value="Leu-rich_rpt_4"/>
</dbReference>
<keyword evidence="5" id="KW-1185">Reference proteome</keyword>
<dbReference type="EMBL" id="MU006562">
    <property type="protein sequence ID" value="KAF2751114.1"/>
    <property type="molecule type" value="Genomic_DNA"/>
</dbReference>
<evidence type="ECO:0000256" key="1">
    <source>
        <dbReference type="ARBA" id="ARBA00022614"/>
    </source>
</evidence>
<dbReference type="PANTHER" id="PTHR46652">
    <property type="entry name" value="LEUCINE-RICH REPEAT AND IQ DOMAIN-CONTAINING PROTEIN 1-RELATED"/>
    <property type="match status" value="1"/>
</dbReference>
<dbReference type="SMART" id="SM00369">
    <property type="entry name" value="LRR_TYP"/>
    <property type="match status" value="6"/>
</dbReference>
<keyword evidence="2" id="KW-0677">Repeat</keyword>
<evidence type="ECO:0000313" key="4">
    <source>
        <dbReference type="EMBL" id="KAF2751114.1"/>
    </source>
</evidence>
<dbReference type="SMART" id="SM00365">
    <property type="entry name" value="LRR_SD22"/>
    <property type="match status" value="9"/>
</dbReference>
<dbReference type="InterPro" id="IPR001611">
    <property type="entry name" value="Leu-rich_rpt"/>
</dbReference>
<dbReference type="AlphaFoldDB" id="A0A6A6VN08"/>
<reference evidence="4" key="1">
    <citation type="journal article" date="2020" name="Stud. Mycol.">
        <title>101 Dothideomycetes genomes: a test case for predicting lifestyles and emergence of pathogens.</title>
        <authorList>
            <person name="Haridas S."/>
            <person name="Albert R."/>
            <person name="Binder M."/>
            <person name="Bloem J."/>
            <person name="Labutti K."/>
            <person name="Salamov A."/>
            <person name="Andreopoulos B."/>
            <person name="Baker S."/>
            <person name="Barry K."/>
            <person name="Bills G."/>
            <person name="Bluhm B."/>
            <person name="Cannon C."/>
            <person name="Castanera R."/>
            <person name="Culley D."/>
            <person name="Daum C."/>
            <person name="Ezra D."/>
            <person name="Gonzalez J."/>
            <person name="Henrissat B."/>
            <person name="Kuo A."/>
            <person name="Liang C."/>
            <person name="Lipzen A."/>
            <person name="Lutzoni F."/>
            <person name="Magnuson J."/>
            <person name="Mondo S."/>
            <person name="Nolan M."/>
            <person name="Ohm R."/>
            <person name="Pangilinan J."/>
            <person name="Park H.-J."/>
            <person name="Ramirez L."/>
            <person name="Alfaro M."/>
            <person name="Sun H."/>
            <person name="Tritt A."/>
            <person name="Yoshinaga Y."/>
            <person name="Zwiers L.-H."/>
            <person name="Turgeon B."/>
            <person name="Goodwin S."/>
            <person name="Spatafora J."/>
            <person name="Crous P."/>
            <person name="Grigoriev I."/>
        </authorList>
    </citation>
    <scope>NUCLEOTIDE SEQUENCE</scope>
    <source>
        <strain evidence="4">CBS 119925</strain>
    </source>
</reference>
<dbReference type="InterPro" id="IPR032675">
    <property type="entry name" value="LRR_dom_sf"/>
</dbReference>
<dbReference type="PROSITE" id="PS51450">
    <property type="entry name" value="LRR"/>
    <property type="match status" value="7"/>
</dbReference>
<dbReference type="Pfam" id="PF12799">
    <property type="entry name" value="LRR_4"/>
    <property type="match status" value="1"/>
</dbReference>
<dbReference type="FunFam" id="3.80.10.10:FF:000446">
    <property type="entry name" value="Protein phosphatase 1 regulatory subunit SDS22"/>
    <property type="match status" value="1"/>
</dbReference>